<dbReference type="Pfam" id="PF05977">
    <property type="entry name" value="MFS_3"/>
    <property type="match status" value="1"/>
</dbReference>
<evidence type="ECO:0000313" key="10">
    <source>
        <dbReference type="Proteomes" id="UP000626026"/>
    </source>
</evidence>
<evidence type="ECO:0000259" key="8">
    <source>
        <dbReference type="PROSITE" id="PS50850"/>
    </source>
</evidence>
<sequence>MAASAFAPFRSRAFTVLWVATVIGNTGGWVRDTASAWLMTELAPTPVMVALVQAAATLPIFLLSLPAGALSDILDRRRLMIGIQVGLCCTSLTLAVLSGLGIIGSGALLLLTLCAGIGNALAGPVWQSVVPELVPRTELKPAVALNSLGINISRAIGPAVAALIIIMAGVPAAYLLDVVSYVVIVCALLWWKPANNRAAIPEQFGGAMRAGLRHALGSKPLRRVLLRAALFFVPASCCWALLPLVARTQLQGGAADYGIMLAAVGVGAIGGALLMPMLRQRLSPEAVALLASLLLGAMTAALAVAGSVPVACVLLALVGAAWITQLSTLNAIAQGVLPNWVRGRGLAIYLTVFYGSMTGGSLLWGRLAGGTSIATTLLVAGTACAVLAVLARLMPLPAGEDDLTPSHHWPAPALAEGLAATGGPVMVTVEYRVPVAQQPGFAQAAAELGISRRRDGAFAWGLMYDATDPEQVVEWFLLSSWEEHLRQHERVSVTDKAVQAQVQAFHTGGKPVVRHLLTLAPAAP</sequence>
<feature type="transmembrane region" description="Helical" evidence="7">
    <location>
        <begin position="370"/>
        <end position="391"/>
    </location>
</feature>
<feature type="transmembrane region" description="Helical" evidence="7">
    <location>
        <begin position="143"/>
        <end position="166"/>
    </location>
</feature>
<feature type="transmembrane region" description="Helical" evidence="7">
    <location>
        <begin position="345"/>
        <end position="364"/>
    </location>
</feature>
<gene>
    <name evidence="9" type="ORF">IBL26_02415</name>
</gene>
<evidence type="ECO:0000256" key="7">
    <source>
        <dbReference type="SAM" id="Phobius"/>
    </source>
</evidence>
<evidence type="ECO:0000256" key="3">
    <source>
        <dbReference type="ARBA" id="ARBA00022475"/>
    </source>
</evidence>
<dbReference type="PANTHER" id="PTHR23513:SF11">
    <property type="entry name" value="STAPHYLOFERRIN A TRANSPORTER"/>
    <property type="match status" value="1"/>
</dbReference>
<feature type="transmembrane region" description="Helical" evidence="7">
    <location>
        <begin position="103"/>
        <end position="122"/>
    </location>
</feature>
<keyword evidence="5 7" id="KW-1133">Transmembrane helix</keyword>
<dbReference type="EMBL" id="JACTVA010000002">
    <property type="protein sequence ID" value="MBC9205677.1"/>
    <property type="molecule type" value="Genomic_DNA"/>
</dbReference>
<comment type="caution">
    <text evidence="9">The sequence shown here is derived from an EMBL/GenBank/DDBJ whole genome shotgun (WGS) entry which is preliminary data.</text>
</comment>
<dbReference type="RefSeq" id="WP_187782841.1">
    <property type="nucleotide sequence ID" value="NZ_JACTVA010000002.1"/>
</dbReference>
<feature type="transmembrane region" description="Helical" evidence="7">
    <location>
        <begin position="172"/>
        <end position="191"/>
    </location>
</feature>
<accession>A0ABR7RHM7</accession>
<keyword evidence="6 7" id="KW-0472">Membrane</keyword>
<dbReference type="InterPro" id="IPR020846">
    <property type="entry name" value="MFS_dom"/>
</dbReference>
<evidence type="ECO:0000256" key="5">
    <source>
        <dbReference type="ARBA" id="ARBA00022989"/>
    </source>
</evidence>
<feature type="transmembrane region" description="Helical" evidence="7">
    <location>
        <begin position="48"/>
        <end position="67"/>
    </location>
</feature>
<reference evidence="9 10" key="1">
    <citation type="journal article" date="2013" name="Int. J. Syst. Evol. Microbiol.">
        <title>Roseomonas aerophila sp. nov., isolated from air.</title>
        <authorList>
            <person name="Kim S.J."/>
            <person name="Weon H.Y."/>
            <person name="Ahn J.H."/>
            <person name="Hong S.B."/>
            <person name="Seok S.J."/>
            <person name="Whang K.S."/>
            <person name="Kwon S.W."/>
        </authorList>
    </citation>
    <scope>NUCLEOTIDE SEQUENCE [LARGE SCALE GENOMIC DNA]</scope>
    <source>
        <strain evidence="9 10">NBRC 108923</strain>
    </source>
</reference>
<organism evidence="9 10">
    <name type="scientific">Teichococcus aerophilus</name>
    <dbReference type="NCBI Taxonomy" id="1224513"/>
    <lineage>
        <taxon>Bacteria</taxon>
        <taxon>Pseudomonadati</taxon>
        <taxon>Pseudomonadota</taxon>
        <taxon>Alphaproteobacteria</taxon>
        <taxon>Acetobacterales</taxon>
        <taxon>Roseomonadaceae</taxon>
        <taxon>Roseomonas</taxon>
    </lineage>
</organism>
<keyword evidence="4 7" id="KW-0812">Transmembrane</keyword>
<keyword evidence="2" id="KW-0813">Transport</keyword>
<dbReference type="Gene3D" id="1.20.1250.20">
    <property type="entry name" value="MFS general substrate transporter like domains"/>
    <property type="match status" value="1"/>
</dbReference>
<feature type="transmembrane region" description="Helical" evidence="7">
    <location>
        <begin position="79"/>
        <end position="97"/>
    </location>
</feature>
<protein>
    <submittedName>
        <fullName evidence="9">MFS transporter</fullName>
    </submittedName>
</protein>
<dbReference type="InterPro" id="IPR010290">
    <property type="entry name" value="TM_effector"/>
</dbReference>
<dbReference type="Proteomes" id="UP000626026">
    <property type="component" value="Unassembled WGS sequence"/>
</dbReference>
<dbReference type="CDD" id="cd06173">
    <property type="entry name" value="MFS_MefA_like"/>
    <property type="match status" value="1"/>
</dbReference>
<evidence type="ECO:0000256" key="2">
    <source>
        <dbReference type="ARBA" id="ARBA00022448"/>
    </source>
</evidence>
<feature type="domain" description="Major facilitator superfamily (MFS) profile" evidence="8">
    <location>
        <begin position="13"/>
        <end position="400"/>
    </location>
</feature>
<evidence type="ECO:0000256" key="1">
    <source>
        <dbReference type="ARBA" id="ARBA00004651"/>
    </source>
</evidence>
<evidence type="ECO:0000256" key="4">
    <source>
        <dbReference type="ARBA" id="ARBA00022692"/>
    </source>
</evidence>
<dbReference type="PANTHER" id="PTHR23513">
    <property type="entry name" value="INTEGRAL MEMBRANE EFFLUX PROTEIN-RELATED"/>
    <property type="match status" value="1"/>
</dbReference>
<keyword evidence="10" id="KW-1185">Reference proteome</keyword>
<proteinExistence type="predicted"/>
<keyword evidence="3" id="KW-1003">Cell membrane</keyword>
<dbReference type="PROSITE" id="PS50850">
    <property type="entry name" value="MFS"/>
    <property type="match status" value="1"/>
</dbReference>
<evidence type="ECO:0000256" key="6">
    <source>
        <dbReference type="ARBA" id="ARBA00023136"/>
    </source>
</evidence>
<name>A0ABR7RHM7_9PROT</name>
<dbReference type="SUPFAM" id="SSF103473">
    <property type="entry name" value="MFS general substrate transporter"/>
    <property type="match status" value="1"/>
</dbReference>
<evidence type="ECO:0000313" key="9">
    <source>
        <dbReference type="EMBL" id="MBC9205677.1"/>
    </source>
</evidence>
<feature type="transmembrane region" description="Helical" evidence="7">
    <location>
        <begin position="287"/>
        <end position="308"/>
    </location>
</feature>
<feature type="transmembrane region" description="Helical" evidence="7">
    <location>
        <begin position="257"/>
        <end position="275"/>
    </location>
</feature>
<comment type="subcellular location">
    <subcellularLocation>
        <location evidence="1">Cell membrane</location>
        <topology evidence="1">Multi-pass membrane protein</topology>
    </subcellularLocation>
</comment>
<feature type="transmembrane region" description="Helical" evidence="7">
    <location>
        <begin position="224"/>
        <end position="245"/>
    </location>
</feature>
<dbReference type="InterPro" id="IPR036259">
    <property type="entry name" value="MFS_trans_sf"/>
</dbReference>